<feature type="signal peptide" evidence="1">
    <location>
        <begin position="1"/>
        <end position="26"/>
    </location>
</feature>
<protein>
    <recommendedName>
        <fullName evidence="8">Secreted protein</fullName>
    </recommendedName>
</protein>
<comment type="caution">
    <text evidence="4">The sequence shown here is derived from an EMBL/GenBank/DDBJ whole genome shotgun (WGS) entry which is preliminary data.</text>
</comment>
<evidence type="ECO:0000313" key="7">
    <source>
        <dbReference type="Proteomes" id="UP000488956"/>
    </source>
</evidence>
<keyword evidence="5" id="KW-1185">Reference proteome</keyword>
<dbReference type="EMBL" id="QXFZ01000724">
    <property type="protein sequence ID" value="KAE9106853.1"/>
    <property type="molecule type" value="Genomic_DNA"/>
</dbReference>
<accession>A0A6A3Z3R3</accession>
<dbReference type="Proteomes" id="UP000433483">
    <property type="component" value="Unassembled WGS sequence"/>
</dbReference>
<organism evidence="4 5">
    <name type="scientific">Phytophthora fragariae</name>
    <dbReference type="NCBI Taxonomy" id="53985"/>
    <lineage>
        <taxon>Eukaryota</taxon>
        <taxon>Sar</taxon>
        <taxon>Stramenopiles</taxon>
        <taxon>Oomycota</taxon>
        <taxon>Peronosporomycetes</taxon>
        <taxon>Peronosporales</taxon>
        <taxon>Peronosporaceae</taxon>
        <taxon>Phytophthora</taxon>
    </lineage>
</organism>
<evidence type="ECO:0000313" key="6">
    <source>
        <dbReference type="Proteomes" id="UP000441208"/>
    </source>
</evidence>
<dbReference type="Proteomes" id="UP000488956">
    <property type="component" value="Unassembled WGS sequence"/>
</dbReference>
<feature type="chain" id="PRO_5036166837" description="Secreted protein" evidence="1">
    <location>
        <begin position="27"/>
        <end position="83"/>
    </location>
</feature>
<evidence type="ECO:0000313" key="4">
    <source>
        <dbReference type="EMBL" id="KAE9228739.1"/>
    </source>
</evidence>
<dbReference type="EMBL" id="QXFX01000603">
    <property type="protein sequence ID" value="KAE9109815.1"/>
    <property type="molecule type" value="Genomic_DNA"/>
</dbReference>
<evidence type="ECO:0000313" key="3">
    <source>
        <dbReference type="EMBL" id="KAE9109815.1"/>
    </source>
</evidence>
<gene>
    <name evidence="4" type="ORF">PF005_g4186</name>
    <name evidence="2" type="ORF">PF007_g13250</name>
    <name evidence="3" type="ORF">PF010_g11393</name>
</gene>
<evidence type="ECO:0000313" key="2">
    <source>
        <dbReference type="EMBL" id="KAE9106853.1"/>
    </source>
</evidence>
<evidence type="ECO:0000256" key="1">
    <source>
        <dbReference type="SAM" id="SignalP"/>
    </source>
</evidence>
<reference evidence="5 6" key="1">
    <citation type="submission" date="2018-08" db="EMBL/GenBank/DDBJ databases">
        <title>Genomic investigation of the strawberry pathogen Phytophthora fragariae indicates pathogenicity is determined by transcriptional variation in three key races.</title>
        <authorList>
            <person name="Adams T.M."/>
            <person name="Armitage A.D."/>
            <person name="Sobczyk M.K."/>
            <person name="Bates H.J."/>
            <person name="Dunwell J.M."/>
            <person name="Nellist C.F."/>
            <person name="Harrison R.J."/>
        </authorList>
    </citation>
    <scope>NUCLEOTIDE SEQUENCE [LARGE SCALE GENOMIC DNA]</scope>
    <source>
        <strain evidence="4 5">NOV-27</strain>
        <strain evidence="2 6">NOV-71</strain>
        <strain evidence="3 7">ONT-3</strain>
    </source>
</reference>
<dbReference type="Proteomes" id="UP000441208">
    <property type="component" value="Unassembled WGS sequence"/>
</dbReference>
<evidence type="ECO:0008006" key="8">
    <source>
        <dbReference type="Google" id="ProtNLM"/>
    </source>
</evidence>
<name>A0A6A3Z3R3_9STRA</name>
<sequence length="83" mass="8995">MSSSPPLLSLSLWLGDSFTLWPGAECWIEAKWSSWASRLSVLWSNLVFRKLRGTTSSQSAFVVSAPCASLSVSPLFSSTPSRG</sequence>
<keyword evidence="1" id="KW-0732">Signal</keyword>
<evidence type="ECO:0000313" key="5">
    <source>
        <dbReference type="Proteomes" id="UP000433483"/>
    </source>
</evidence>
<dbReference type="EMBL" id="QXGB01000133">
    <property type="protein sequence ID" value="KAE9228739.1"/>
    <property type="molecule type" value="Genomic_DNA"/>
</dbReference>
<dbReference type="AlphaFoldDB" id="A0A6A3Z3R3"/>
<proteinExistence type="predicted"/>